<gene>
    <name evidence="13" type="ORF">g.7950</name>
</gene>
<dbReference type="SMART" id="SM00233">
    <property type="entry name" value="PH"/>
    <property type="match status" value="2"/>
</dbReference>
<dbReference type="EMBL" id="GEBQ01027045">
    <property type="protein sequence ID" value="JAT12932.1"/>
    <property type="molecule type" value="Transcribed_RNA"/>
</dbReference>
<dbReference type="InterPro" id="IPR000219">
    <property type="entry name" value="DH_dom"/>
</dbReference>
<evidence type="ECO:0000256" key="2">
    <source>
        <dbReference type="ARBA" id="ARBA00022490"/>
    </source>
</evidence>
<dbReference type="GO" id="GO:0005856">
    <property type="term" value="C:cytoskeleton"/>
    <property type="evidence" value="ECO:0007669"/>
    <property type="project" value="UniProtKB-SubCell"/>
</dbReference>
<dbReference type="PANTHER" id="PTHR12673:SF267">
    <property type="entry name" value="PROTEIN CBG10230"/>
    <property type="match status" value="1"/>
</dbReference>
<feature type="region of interest" description="Disordered" evidence="9">
    <location>
        <begin position="267"/>
        <end position="300"/>
    </location>
</feature>
<dbReference type="InterPro" id="IPR051092">
    <property type="entry name" value="FYVE_RhoGEF_PH"/>
</dbReference>
<feature type="domain" description="DH" evidence="11">
    <location>
        <begin position="426"/>
        <end position="615"/>
    </location>
</feature>
<evidence type="ECO:0000256" key="5">
    <source>
        <dbReference type="ARBA" id="ARBA00022771"/>
    </source>
</evidence>
<dbReference type="GO" id="GO:0005737">
    <property type="term" value="C:cytoplasm"/>
    <property type="evidence" value="ECO:0007669"/>
    <property type="project" value="TreeGrafter"/>
</dbReference>
<dbReference type="SMART" id="SM00064">
    <property type="entry name" value="FYVE"/>
    <property type="match status" value="1"/>
</dbReference>
<dbReference type="GO" id="GO:0005085">
    <property type="term" value="F:guanyl-nucleotide exchange factor activity"/>
    <property type="evidence" value="ECO:0007669"/>
    <property type="project" value="UniProtKB-KW"/>
</dbReference>
<dbReference type="InterPro" id="IPR011993">
    <property type="entry name" value="PH-like_dom_sf"/>
</dbReference>
<accession>A0A1B6KNA4</accession>
<evidence type="ECO:0008006" key="14">
    <source>
        <dbReference type="Google" id="ProtNLM"/>
    </source>
</evidence>
<evidence type="ECO:0000259" key="11">
    <source>
        <dbReference type="PROSITE" id="PS50010"/>
    </source>
</evidence>
<feature type="compositionally biased region" description="Polar residues" evidence="9">
    <location>
        <begin position="335"/>
        <end position="408"/>
    </location>
</feature>
<feature type="domain" description="PH" evidence="10">
    <location>
        <begin position="898"/>
        <end position="997"/>
    </location>
</feature>
<keyword evidence="4" id="KW-0479">Metal-binding</keyword>
<dbReference type="InterPro" id="IPR017455">
    <property type="entry name" value="Znf_FYVE-rel"/>
</dbReference>
<dbReference type="PROSITE" id="PS50003">
    <property type="entry name" value="PH_DOMAIN"/>
    <property type="match status" value="2"/>
</dbReference>
<dbReference type="PROSITE" id="PS50010">
    <property type="entry name" value="DH_2"/>
    <property type="match status" value="1"/>
</dbReference>
<keyword evidence="7" id="KW-0206">Cytoskeleton</keyword>
<name>A0A1B6KNA4_9HEMI</name>
<dbReference type="InterPro" id="IPR013083">
    <property type="entry name" value="Znf_RING/FYVE/PHD"/>
</dbReference>
<evidence type="ECO:0000256" key="4">
    <source>
        <dbReference type="ARBA" id="ARBA00022723"/>
    </source>
</evidence>
<dbReference type="Pfam" id="PF00621">
    <property type="entry name" value="RhoGEF"/>
    <property type="match status" value="1"/>
</dbReference>
<keyword evidence="3" id="KW-0344">Guanine-nucleotide releasing factor</keyword>
<evidence type="ECO:0000256" key="7">
    <source>
        <dbReference type="ARBA" id="ARBA00023212"/>
    </source>
</evidence>
<dbReference type="SMART" id="SM00325">
    <property type="entry name" value="RhoGEF"/>
    <property type="match status" value="1"/>
</dbReference>
<dbReference type="InterPro" id="IPR035899">
    <property type="entry name" value="DBL_dom_sf"/>
</dbReference>
<sequence>TKGVYIISKHRLQGKVTNSSENTPKSELSDRVSLHTQGSKPITINSLSEAHTLQYQQIVFSSREQHESETRGELQLLTHNTSIITSVETAQCDAERIIKDTWASLQEKSIISSTNVVSTNQNHNSDLILSKLIKNSSSLYPRECSNTLPSTASDNVNIFNVTNDCNRPNFSRGAGNLHWPSLELSPPTPDDNTPFEKENPYDSTKLPIENESCLNESSLHSNQFYLHPSNSSTSSDYLSELKGYSIETSTPNNLTTSSSVGDVTLRFKKPTDQTRGVSWSEGNDVSHNRTNAEGNEGFDGSTVRRRISSFFGSFGKGGKTKEKRESSLFYYSPGDDSSQMESSDSGRTSVTSLSETQILASNNTNIDSPSDSKQTLNVSSDCFEGNSNRSSISDESFDAESSQKSGSFNKDDHITPIDLTKRRKDKCFLIVNELMTSERVFIDVLKLLCYDFKNAVDEASNQQRSPVIPPSDFNKIINNLPQLLSLNEDLLKDIESRIELWNELPKVADVIVKKGPFLKLYSSYIQNFEAQTDFLDDCCEKYRKFAQVVRDFEKSDRCKKLALKHYMLKPIQRIPQYRLLLDDYLEHQDPDSMDYLDTKAALKIVSDVANHANQSIKQEDHLSKLLSIQSQLGDYEIIKPGRHFVKEGELYKLCRKDMQQRFFILLSDCLLYTSYYGSMTGLKVKCKLPLAGMKVSISQNNDCSTEFSIITGTRSFTLRAKNKEEFTEWVNTLQASIKDYNSRQMTFLHKNNIPMSASAEPLKIGREAPVWIQDKRVTMCQICTAEFTMTFRRHHCRGCGKVVCSACSDYKAPMKYLHFNSDRVCTECYKYLFNEIEDPAYGMVEMIKKEFGLSNEEDMKIKMIEIQSSFKKFGQSSGKKVKKYIPQRLKEVTANDSDSQMSGWLLRRSKGRWKRHWFVLKEQVLYAYKASEDVVASESIPVLGYEVEKVPESEYDDMSGESKFLFRLVHPGQSPLMFATDAHSAERWMLSLQEATLLK</sequence>
<keyword evidence="6" id="KW-0862">Zinc</keyword>
<evidence type="ECO:0000313" key="13">
    <source>
        <dbReference type="EMBL" id="JAT12932.1"/>
    </source>
</evidence>
<evidence type="ECO:0000256" key="9">
    <source>
        <dbReference type="SAM" id="MobiDB-lite"/>
    </source>
</evidence>
<feature type="compositionally biased region" description="Polar residues" evidence="9">
    <location>
        <begin position="273"/>
        <end position="293"/>
    </location>
</feature>
<dbReference type="PANTHER" id="PTHR12673">
    <property type="entry name" value="FACIOGENITAL DYSPLASIA PROTEIN"/>
    <property type="match status" value="1"/>
</dbReference>
<dbReference type="AlphaFoldDB" id="A0A1B6KNA4"/>
<comment type="subcellular location">
    <subcellularLocation>
        <location evidence="1">Cytoplasm</location>
        <location evidence="1">Cytoskeleton</location>
    </subcellularLocation>
</comment>
<dbReference type="InterPro" id="IPR001849">
    <property type="entry name" value="PH_domain"/>
</dbReference>
<evidence type="ECO:0000256" key="3">
    <source>
        <dbReference type="ARBA" id="ARBA00022658"/>
    </source>
</evidence>
<dbReference type="GO" id="GO:0008270">
    <property type="term" value="F:zinc ion binding"/>
    <property type="evidence" value="ECO:0007669"/>
    <property type="project" value="UniProtKB-KW"/>
</dbReference>
<evidence type="ECO:0000259" key="10">
    <source>
        <dbReference type="PROSITE" id="PS50003"/>
    </source>
</evidence>
<dbReference type="Pfam" id="PF00169">
    <property type="entry name" value="PH"/>
    <property type="match status" value="2"/>
</dbReference>
<dbReference type="SUPFAM" id="SSF50729">
    <property type="entry name" value="PH domain-like"/>
    <property type="match status" value="2"/>
</dbReference>
<proteinExistence type="predicted"/>
<feature type="domain" description="PH" evidence="10">
    <location>
        <begin position="643"/>
        <end position="738"/>
    </location>
</feature>
<evidence type="ECO:0000256" key="8">
    <source>
        <dbReference type="PROSITE-ProRule" id="PRU00091"/>
    </source>
</evidence>
<dbReference type="SUPFAM" id="SSF48065">
    <property type="entry name" value="DBL homology domain (DH-domain)"/>
    <property type="match status" value="1"/>
</dbReference>
<reference evidence="13" key="1">
    <citation type="submission" date="2015-11" db="EMBL/GenBank/DDBJ databases">
        <title>De novo transcriptome assembly of four potential Pierce s Disease insect vectors from Arizona vineyards.</title>
        <authorList>
            <person name="Tassone E.E."/>
        </authorList>
    </citation>
    <scope>NUCLEOTIDE SEQUENCE</scope>
</reference>
<dbReference type="Gene3D" id="3.30.40.10">
    <property type="entry name" value="Zinc/RING finger domain, C3HC4 (zinc finger)"/>
    <property type="match status" value="1"/>
</dbReference>
<feature type="region of interest" description="Disordered" evidence="9">
    <location>
        <begin position="178"/>
        <end position="202"/>
    </location>
</feature>
<dbReference type="Gene3D" id="1.20.900.10">
    <property type="entry name" value="Dbl homology (DH) domain"/>
    <property type="match status" value="1"/>
</dbReference>
<dbReference type="InterPro" id="IPR000306">
    <property type="entry name" value="Znf_FYVE"/>
</dbReference>
<feature type="non-terminal residue" evidence="13">
    <location>
        <position position="1"/>
    </location>
</feature>
<keyword evidence="5 8" id="KW-0863">Zinc-finger</keyword>
<feature type="domain" description="FYVE-type" evidence="12">
    <location>
        <begin position="774"/>
        <end position="833"/>
    </location>
</feature>
<evidence type="ECO:0000259" key="12">
    <source>
        <dbReference type="PROSITE" id="PS50178"/>
    </source>
</evidence>
<dbReference type="CDD" id="cd00160">
    <property type="entry name" value="RhoGEF"/>
    <property type="match status" value="1"/>
</dbReference>
<organism evidence="13">
    <name type="scientific">Graphocephala atropunctata</name>
    <dbReference type="NCBI Taxonomy" id="36148"/>
    <lineage>
        <taxon>Eukaryota</taxon>
        <taxon>Metazoa</taxon>
        <taxon>Ecdysozoa</taxon>
        <taxon>Arthropoda</taxon>
        <taxon>Hexapoda</taxon>
        <taxon>Insecta</taxon>
        <taxon>Pterygota</taxon>
        <taxon>Neoptera</taxon>
        <taxon>Paraneoptera</taxon>
        <taxon>Hemiptera</taxon>
        <taxon>Auchenorrhyncha</taxon>
        <taxon>Membracoidea</taxon>
        <taxon>Cicadellidae</taxon>
        <taxon>Cicadellinae</taxon>
        <taxon>Cicadellini</taxon>
        <taxon>Graphocephala</taxon>
    </lineage>
</organism>
<evidence type="ECO:0000256" key="1">
    <source>
        <dbReference type="ARBA" id="ARBA00004245"/>
    </source>
</evidence>
<dbReference type="Gene3D" id="2.30.29.30">
    <property type="entry name" value="Pleckstrin-homology domain (PH domain)/Phosphotyrosine-binding domain (PTB)"/>
    <property type="match status" value="2"/>
</dbReference>
<feature type="region of interest" description="Disordered" evidence="9">
    <location>
        <begin position="314"/>
        <end position="414"/>
    </location>
</feature>
<evidence type="ECO:0000256" key="6">
    <source>
        <dbReference type="ARBA" id="ARBA00022833"/>
    </source>
</evidence>
<feature type="region of interest" description="Disordered" evidence="9">
    <location>
        <begin position="15"/>
        <end position="35"/>
    </location>
</feature>
<dbReference type="PROSITE" id="PS50178">
    <property type="entry name" value="ZF_FYVE"/>
    <property type="match status" value="1"/>
</dbReference>
<protein>
    <recommendedName>
        <fullName evidence="14">FYVE, RhoGEF and PH domain-containing protein 4</fullName>
    </recommendedName>
</protein>
<feature type="compositionally biased region" description="Polar residues" evidence="9">
    <location>
        <begin position="15"/>
        <end position="26"/>
    </location>
</feature>
<keyword evidence="2" id="KW-0963">Cytoplasm</keyword>
<dbReference type="Pfam" id="PF01363">
    <property type="entry name" value="FYVE"/>
    <property type="match status" value="1"/>
</dbReference>